<keyword evidence="2" id="KW-1185">Reference proteome</keyword>
<dbReference type="AlphaFoldDB" id="A0AAD9VFD6"/>
<comment type="caution">
    <text evidence="1">The sequence shown here is derived from an EMBL/GenBank/DDBJ whole genome shotgun (WGS) entry which is preliminary data.</text>
</comment>
<gene>
    <name evidence="1" type="ORF">P5673_002814</name>
</gene>
<evidence type="ECO:0000313" key="2">
    <source>
        <dbReference type="Proteomes" id="UP001249851"/>
    </source>
</evidence>
<protein>
    <submittedName>
        <fullName evidence="1">Uncharacterized protein</fullName>
    </submittedName>
</protein>
<reference evidence="1" key="1">
    <citation type="journal article" date="2023" name="G3 (Bethesda)">
        <title>Whole genome assembly and annotation of the endangered Caribbean coral Acropora cervicornis.</title>
        <authorList>
            <person name="Selwyn J.D."/>
            <person name="Vollmer S.V."/>
        </authorList>
    </citation>
    <scope>NUCLEOTIDE SEQUENCE</scope>
    <source>
        <strain evidence="1">K2</strain>
    </source>
</reference>
<dbReference type="EMBL" id="JARQWQ010000004">
    <property type="protein sequence ID" value="KAK2572553.1"/>
    <property type="molecule type" value="Genomic_DNA"/>
</dbReference>
<dbReference type="Proteomes" id="UP001249851">
    <property type="component" value="Unassembled WGS sequence"/>
</dbReference>
<organism evidence="1 2">
    <name type="scientific">Acropora cervicornis</name>
    <name type="common">Staghorn coral</name>
    <dbReference type="NCBI Taxonomy" id="6130"/>
    <lineage>
        <taxon>Eukaryota</taxon>
        <taxon>Metazoa</taxon>
        <taxon>Cnidaria</taxon>
        <taxon>Anthozoa</taxon>
        <taxon>Hexacorallia</taxon>
        <taxon>Scleractinia</taxon>
        <taxon>Astrocoeniina</taxon>
        <taxon>Acroporidae</taxon>
        <taxon>Acropora</taxon>
    </lineage>
</organism>
<evidence type="ECO:0000313" key="1">
    <source>
        <dbReference type="EMBL" id="KAK2572553.1"/>
    </source>
</evidence>
<proteinExistence type="predicted"/>
<accession>A0AAD9VFD6</accession>
<reference evidence="1" key="2">
    <citation type="journal article" date="2023" name="Science">
        <title>Genomic signatures of disease resistance in endangered staghorn corals.</title>
        <authorList>
            <person name="Vollmer S.V."/>
            <person name="Selwyn J.D."/>
            <person name="Despard B.A."/>
            <person name="Roesel C.L."/>
        </authorList>
    </citation>
    <scope>NUCLEOTIDE SEQUENCE</scope>
    <source>
        <strain evidence="1">K2</strain>
    </source>
</reference>
<sequence length="66" mass="8043">MYKIPTMNALRLSISFTLKYRYRIARHGTKCKKRILHFINSLTRKYISRKRSEYNKHDDTQTAEYS</sequence>
<name>A0AAD9VFD6_ACRCE</name>